<comment type="caution">
    <text evidence="1">The sequence shown here is derived from an EMBL/GenBank/DDBJ whole genome shotgun (WGS) entry which is preliminary data.</text>
</comment>
<proteinExistence type="predicted"/>
<sequence>MLFNVVCLIKTYLEDCFETFTSTRFNPFSSHFQDAHKELLNQEFIFSSVIKQSAPPCQHTPRELPPLPLSLSCPVDEITLPPIQINKTHSKRSCPSPATPHKWSRLQVQDQDDEDRTEIEFDDLAMDVGRRKRQKLSQVDQIYDILVRHKPSEDAPQLSSPLPVLHKQFPAADPPPTFLYHTFLLRFDELER</sequence>
<dbReference type="AlphaFoldDB" id="A0A4S4LNU3"/>
<name>A0A4S4LNU3_9AGAM</name>
<reference evidence="1 2" key="1">
    <citation type="submission" date="2019-02" db="EMBL/GenBank/DDBJ databases">
        <title>Genome sequencing of the rare red list fungi Bondarzewia mesenterica.</title>
        <authorList>
            <person name="Buettner E."/>
            <person name="Kellner H."/>
        </authorList>
    </citation>
    <scope>NUCLEOTIDE SEQUENCE [LARGE SCALE GENOMIC DNA]</scope>
    <source>
        <strain evidence="1 2">DSM 108281</strain>
    </source>
</reference>
<evidence type="ECO:0000313" key="2">
    <source>
        <dbReference type="Proteomes" id="UP000310158"/>
    </source>
</evidence>
<evidence type="ECO:0000313" key="1">
    <source>
        <dbReference type="EMBL" id="THH11750.1"/>
    </source>
</evidence>
<accession>A0A4S4LNU3</accession>
<keyword evidence="2" id="KW-1185">Reference proteome</keyword>
<protein>
    <submittedName>
        <fullName evidence="1">Uncharacterized protein</fullName>
    </submittedName>
</protein>
<gene>
    <name evidence="1" type="ORF">EW146_g7943</name>
</gene>
<dbReference type="Proteomes" id="UP000310158">
    <property type="component" value="Unassembled WGS sequence"/>
</dbReference>
<dbReference type="OrthoDB" id="2576496at2759"/>
<dbReference type="EMBL" id="SGPL01000498">
    <property type="protein sequence ID" value="THH11750.1"/>
    <property type="molecule type" value="Genomic_DNA"/>
</dbReference>
<organism evidence="1 2">
    <name type="scientific">Bondarzewia mesenterica</name>
    <dbReference type="NCBI Taxonomy" id="1095465"/>
    <lineage>
        <taxon>Eukaryota</taxon>
        <taxon>Fungi</taxon>
        <taxon>Dikarya</taxon>
        <taxon>Basidiomycota</taxon>
        <taxon>Agaricomycotina</taxon>
        <taxon>Agaricomycetes</taxon>
        <taxon>Russulales</taxon>
        <taxon>Bondarzewiaceae</taxon>
        <taxon>Bondarzewia</taxon>
    </lineage>
</organism>